<sequence>MRILHTSDWHLGRSFHGVGLADAQRAFIDFLVDTITREHVDVVIVAGDVYDRALPPPDMVDLLDDALGRITGAGATAIVTSGNHDSARRLGFAGRLIENSGVSLRTRLADIERPLIVSDEDGPVAFYGIPYLEPALTWELLDADERSHHAVLTAALDRIRADLSDRPDVGRSIVIAHAFVTGGEPSDSERDIGVGGVCSVSSALFDGFDYAALGHLHGRQRISETVRYSGSPLPYSFSEAAQGKGGWLIDLDAGGVAAVAAVDAPEYRRLAVLTGELADLLESDSYAWAEDAFVSVTLTDTTRTHGALERLRERFPHIVQLAFAERVDSGRTVSYAKRLAAATTDVDVCAGFIAHVSGEEATEQELDELRTAVEEARTADADL</sequence>
<proteinExistence type="inferred from homology"/>
<evidence type="ECO:0000256" key="2">
    <source>
        <dbReference type="ARBA" id="ARBA00011322"/>
    </source>
</evidence>
<dbReference type="InterPro" id="IPR041796">
    <property type="entry name" value="Mre11_N"/>
</dbReference>
<dbReference type="Gene3D" id="3.60.21.10">
    <property type="match status" value="1"/>
</dbReference>
<evidence type="ECO:0000313" key="11">
    <source>
        <dbReference type="Proteomes" id="UP000539111"/>
    </source>
</evidence>
<keyword evidence="7" id="KW-0255">Endonuclease</keyword>
<comment type="similarity">
    <text evidence="1 7">Belongs to the SbcD family.</text>
</comment>
<dbReference type="PANTHER" id="PTHR30337">
    <property type="entry name" value="COMPONENT OF ATP-DEPENDENT DSDNA EXONUCLEASE"/>
    <property type="match status" value="1"/>
</dbReference>
<dbReference type="EMBL" id="JACBZP010000001">
    <property type="protein sequence ID" value="NYI68363.1"/>
    <property type="molecule type" value="Genomic_DNA"/>
</dbReference>
<dbReference type="GO" id="GO:0008408">
    <property type="term" value="F:3'-5' exonuclease activity"/>
    <property type="evidence" value="ECO:0007669"/>
    <property type="project" value="InterPro"/>
</dbReference>
<dbReference type="Pfam" id="PF12320">
    <property type="entry name" value="SbcD_C"/>
    <property type="match status" value="1"/>
</dbReference>
<evidence type="ECO:0000313" key="10">
    <source>
        <dbReference type="EMBL" id="NYI68363.1"/>
    </source>
</evidence>
<dbReference type="GO" id="GO:0006260">
    <property type="term" value="P:DNA replication"/>
    <property type="evidence" value="ECO:0007669"/>
    <property type="project" value="UniProtKB-KW"/>
</dbReference>
<evidence type="ECO:0000256" key="5">
    <source>
        <dbReference type="ARBA" id="ARBA00022801"/>
    </source>
</evidence>
<name>A0A7Z0D3V4_9MICO</name>
<keyword evidence="6 7" id="KW-0269">Exonuclease</keyword>
<dbReference type="NCBIfam" id="TIGR00619">
    <property type="entry name" value="sbcd"/>
    <property type="match status" value="1"/>
</dbReference>
<comment type="subunit">
    <text evidence="2 7">Heterodimer of SbcC and SbcD.</text>
</comment>
<dbReference type="InterPro" id="IPR029052">
    <property type="entry name" value="Metallo-depent_PP-like"/>
</dbReference>
<dbReference type="SUPFAM" id="SSF56300">
    <property type="entry name" value="Metallo-dependent phosphatases"/>
    <property type="match status" value="1"/>
</dbReference>
<dbReference type="RefSeq" id="WP_179428721.1">
    <property type="nucleotide sequence ID" value="NZ_JACBZP010000001.1"/>
</dbReference>
<reference evidence="10 11" key="1">
    <citation type="submission" date="2020-07" db="EMBL/GenBank/DDBJ databases">
        <title>Sequencing the genomes of 1000 actinobacteria strains.</title>
        <authorList>
            <person name="Klenk H.-P."/>
        </authorList>
    </citation>
    <scope>NUCLEOTIDE SEQUENCE [LARGE SCALE GENOMIC DNA]</scope>
    <source>
        <strain evidence="10 11">DSM 26341</strain>
    </source>
</reference>
<dbReference type="InterPro" id="IPR026843">
    <property type="entry name" value="SbcD_C"/>
</dbReference>
<dbReference type="GO" id="GO:0004519">
    <property type="term" value="F:endonuclease activity"/>
    <property type="evidence" value="ECO:0007669"/>
    <property type="project" value="UniProtKB-KW"/>
</dbReference>
<evidence type="ECO:0000256" key="7">
    <source>
        <dbReference type="RuleBase" id="RU363069"/>
    </source>
</evidence>
<protein>
    <recommendedName>
        <fullName evidence="3 7">Nuclease SbcCD subunit D</fullName>
    </recommendedName>
</protein>
<keyword evidence="11" id="KW-1185">Reference proteome</keyword>
<keyword evidence="7" id="KW-0233">DNA recombination</keyword>
<keyword evidence="5 7" id="KW-0378">Hydrolase</keyword>
<comment type="caution">
    <text evidence="10">The sequence shown here is derived from an EMBL/GenBank/DDBJ whole genome shotgun (WGS) entry which is preliminary data.</text>
</comment>
<dbReference type="PANTHER" id="PTHR30337:SF0">
    <property type="entry name" value="NUCLEASE SBCCD SUBUNIT D"/>
    <property type="match status" value="1"/>
</dbReference>
<dbReference type="InterPro" id="IPR004843">
    <property type="entry name" value="Calcineurin-like_PHP"/>
</dbReference>
<comment type="function">
    <text evidence="7">SbcCD cleaves DNA hairpin structures. These structures can inhibit DNA replication and are intermediates in certain DNA recombination reactions. The complex acts as a 3'-&gt;5' double strand exonuclease that can open hairpins. It also has a 5' single-strand endonuclease activity.</text>
</comment>
<evidence type="ECO:0000259" key="9">
    <source>
        <dbReference type="Pfam" id="PF12320"/>
    </source>
</evidence>
<evidence type="ECO:0000256" key="1">
    <source>
        <dbReference type="ARBA" id="ARBA00010555"/>
    </source>
</evidence>
<feature type="domain" description="Nuclease SbcCD subunit D C-terminal" evidence="9">
    <location>
        <begin position="267"/>
        <end position="324"/>
    </location>
</feature>
<dbReference type="Proteomes" id="UP000539111">
    <property type="component" value="Unassembled WGS sequence"/>
</dbReference>
<dbReference type="Pfam" id="PF00149">
    <property type="entry name" value="Metallophos"/>
    <property type="match status" value="1"/>
</dbReference>
<dbReference type="InterPro" id="IPR050535">
    <property type="entry name" value="DNA_Repair-Maintenance_Comp"/>
</dbReference>
<dbReference type="AlphaFoldDB" id="A0A7Z0D3V4"/>
<organism evidence="10 11">
    <name type="scientific">Spelaeicoccus albus</name>
    <dbReference type="NCBI Taxonomy" id="1280376"/>
    <lineage>
        <taxon>Bacteria</taxon>
        <taxon>Bacillati</taxon>
        <taxon>Actinomycetota</taxon>
        <taxon>Actinomycetes</taxon>
        <taxon>Micrococcales</taxon>
        <taxon>Brevibacteriaceae</taxon>
        <taxon>Spelaeicoccus</taxon>
    </lineage>
</organism>
<gene>
    <name evidence="7" type="primary">sbcD</name>
    <name evidence="10" type="ORF">BJY26_002669</name>
</gene>
<dbReference type="GO" id="GO:0006310">
    <property type="term" value="P:DNA recombination"/>
    <property type="evidence" value="ECO:0007669"/>
    <property type="project" value="UniProtKB-KW"/>
</dbReference>
<evidence type="ECO:0000256" key="4">
    <source>
        <dbReference type="ARBA" id="ARBA00022722"/>
    </source>
</evidence>
<evidence type="ECO:0000259" key="8">
    <source>
        <dbReference type="Pfam" id="PF00149"/>
    </source>
</evidence>
<keyword evidence="7" id="KW-0235">DNA replication</keyword>
<dbReference type="InterPro" id="IPR004593">
    <property type="entry name" value="SbcD"/>
</dbReference>
<feature type="domain" description="Calcineurin-like phosphoesterase" evidence="8">
    <location>
        <begin position="1"/>
        <end position="218"/>
    </location>
</feature>
<accession>A0A7Z0D3V4</accession>
<keyword evidence="4 7" id="KW-0540">Nuclease</keyword>
<evidence type="ECO:0000256" key="3">
    <source>
        <dbReference type="ARBA" id="ARBA00013365"/>
    </source>
</evidence>
<dbReference type="CDD" id="cd00840">
    <property type="entry name" value="MPP_Mre11_N"/>
    <property type="match status" value="1"/>
</dbReference>
<evidence type="ECO:0000256" key="6">
    <source>
        <dbReference type="ARBA" id="ARBA00022839"/>
    </source>
</evidence>